<dbReference type="SUPFAM" id="SSF46785">
    <property type="entry name" value="Winged helix' DNA-binding domain"/>
    <property type="match status" value="1"/>
</dbReference>
<dbReference type="PANTHER" id="PTHR18964">
    <property type="entry name" value="ROK (REPRESSOR, ORF, KINASE) FAMILY"/>
    <property type="match status" value="1"/>
</dbReference>
<dbReference type="RefSeq" id="WP_244771839.1">
    <property type="nucleotide sequence ID" value="NZ_CP094929.1"/>
</dbReference>
<evidence type="ECO:0000313" key="3">
    <source>
        <dbReference type="Proteomes" id="UP000829708"/>
    </source>
</evidence>
<evidence type="ECO:0000256" key="1">
    <source>
        <dbReference type="ARBA" id="ARBA00006479"/>
    </source>
</evidence>
<dbReference type="Gene3D" id="1.10.10.10">
    <property type="entry name" value="Winged helix-like DNA-binding domain superfamily/Winged helix DNA-binding domain"/>
    <property type="match status" value="1"/>
</dbReference>
<dbReference type="Gene3D" id="3.30.420.40">
    <property type="match status" value="2"/>
</dbReference>
<protein>
    <submittedName>
        <fullName evidence="2">ROK family transcriptional regulator</fullName>
    </submittedName>
</protein>
<dbReference type="Proteomes" id="UP000829708">
    <property type="component" value="Chromosome"/>
</dbReference>
<gene>
    <name evidence="2" type="ORF">MUG09_12875</name>
</gene>
<dbReference type="PANTHER" id="PTHR18964:SF149">
    <property type="entry name" value="BIFUNCTIONAL UDP-N-ACETYLGLUCOSAMINE 2-EPIMERASE_N-ACETYLMANNOSAMINE KINASE"/>
    <property type="match status" value="1"/>
</dbReference>
<accession>A0ABY4D821</accession>
<name>A0ABY4D821_9SPIR</name>
<dbReference type="SUPFAM" id="SSF53067">
    <property type="entry name" value="Actin-like ATPase domain"/>
    <property type="match status" value="1"/>
</dbReference>
<comment type="similarity">
    <text evidence="1">Belongs to the ROK (NagC/XylR) family.</text>
</comment>
<reference evidence="3" key="1">
    <citation type="journal article" date="2024" name="J Bioinform Genom">
        <title>Complete genome sequence of the type strain bacterium Sphaerochaeta associata GLS2t (VKM B-2742)t.</title>
        <authorList>
            <person name="Troshina O.Y."/>
            <person name="Tepeeva A.N."/>
            <person name="Arzamasceva V.O."/>
            <person name="Whitman W.B."/>
            <person name="Varghese N."/>
            <person name="Shapiro N."/>
            <person name="Woyke T."/>
            <person name="Kripides N.C."/>
            <person name="Vasilenko O.V."/>
        </authorList>
    </citation>
    <scope>NUCLEOTIDE SEQUENCE [LARGE SCALE GENOMIC DNA]</scope>
    <source>
        <strain evidence="3">GLS2T</strain>
    </source>
</reference>
<dbReference type="EMBL" id="CP094929">
    <property type="protein sequence ID" value="UOM50448.1"/>
    <property type="molecule type" value="Genomic_DNA"/>
</dbReference>
<sequence length="370" mass="41034">MKQANRKKVFLEIYEKKAISKNSILENLKLSIPTITQNLKELENEGLIIQEGYFKSTGGRPATIYKSNEKACIAIGMDLQPNSIEIASIDMYGRIIEKDSLSITFTNSDSYFKTLGSFVNEFIHRSEKHSSTVLGVGIAVPGIIASDENHMLYSQVLKTSDFTLSDLAKYIETPRCHFYHNAESGAFAEIWHGKIDGSALMLFLDNCLCNALILNGKVYQGILSSGTIEHMVLHPGGETCYCGKKGCVDAYCSASGLSRMMKQDNLDEFFIDLRNGDSEAGRIWSKYLEELALAIDNCRMIIASDVILSGMLQKYLTSEDFEILKSLSMSKTTFKNADFNITNGVCGRNAIVIGAAIPLMKEFLHSCKLP</sequence>
<evidence type="ECO:0000313" key="2">
    <source>
        <dbReference type="EMBL" id="UOM50448.1"/>
    </source>
</evidence>
<dbReference type="InterPro" id="IPR000600">
    <property type="entry name" value="ROK"/>
</dbReference>
<dbReference type="InterPro" id="IPR043129">
    <property type="entry name" value="ATPase_NBD"/>
</dbReference>
<proteinExistence type="inferred from homology"/>
<organism evidence="2 3">
    <name type="scientific">Sphaerochaeta associata</name>
    <dbReference type="NCBI Taxonomy" id="1129264"/>
    <lineage>
        <taxon>Bacteria</taxon>
        <taxon>Pseudomonadati</taxon>
        <taxon>Spirochaetota</taxon>
        <taxon>Spirochaetia</taxon>
        <taxon>Spirochaetales</taxon>
        <taxon>Sphaerochaetaceae</taxon>
        <taxon>Sphaerochaeta</taxon>
    </lineage>
</organism>
<dbReference type="Pfam" id="PF13412">
    <property type="entry name" value="HTH_24"/>
    <property type="match status" value="1"/>
</dbReference>
<keyword evidence="3" id="KW-1185">Reference proteome</keyword>
<dbReference type="Pfam" id="PF00480">
    <property type="entry name" value="ROK"/>
    <property type="match status" value="1"/>
</dbReference>
<dbReference type="InterPro" id="IPR036388">
    <property type="entry name" value="WH-like_DNA-bd_sf"/>
</dbReference>
<dbReference type="InterPro" id="IPR036390">
    <property type="entry name" value="WH_DNA-bd_sf"/>
</dbReference>